<feature type="region of interest" description="Disordered" evidence="1">
    <location>
        <begin position="235"/>
        <end position="271"/>
    </location>
</feature>
<feature type="transmembrane region" description="Helical" evidence="2">
    <location>
        <begin position="170"/>
        <end position="188"/>
    </location>
</feature>
<evidence type="ECO:0000313" key="3">
    <source>
        <dbReference type="EnsemblPlants" id="Zm00001eb403410_P001"/>
    </source>
</evidence>
<keyword evidence="4" id="KW-1185">Reference proteome</keyword>
<reference evidence="4" key="1">
    <citation type="journal article" date="2009" name="Science">
        <title>The B73 maize genome: complexity, diversity, and dynamics.</title>
        <authorList>
            <person name="Schnable P.S."/>
            <person name="Ware D."/>
            <person name="Fulton R.S."/>
            <person name="Stein J.C."/>
            <person name="Wei F."/>
            <person name="Pasternak S."/>
            <person name="Liang C."/>
            <person name="Zhang J."/>
            <person name="Fulton L."/>
            <person name="Graves T.A."/>
            <person name="Minx P."/>
            <person name="Reily A.D."/>
            <person name="Courtney L."/>
            <person name="Kruchowski S.S."/>
            <person name="Tomlinson C."/>
            <person name="Strong C."/>
            <person name="Delehaunty K."/>
            <person name="Fronick C."/>
            <person name="Courtney B."/>
            <person name="Rock S.M."/>
            <person name="Belter E."/>
            <person name="Du F."/>
            <person name="Kim K."/>
            <person name="Abbott R.M."/>
            <person name="Cotton M."/>
            <person name="Levy A."/>
            <person name="Marchetto P."/>
            <person name="Ochoa K."/>
            <person name="Jackson S.M."/>
            <person name="Gillam B."/>
            <person name="Chen W."/>
            <person name="Yan L."/>
            <person name="Higginbotham J."/>
            <person name="Cardenas M."/>
            <person name="Waligorski J."/>
            <person name="Applebaum E."/>
            <person name="Phelps L."/>
            <person name="Falcone J."/>
            <person name="Kanchi K."/>
            <person name="Thane T."/>
            <person name="Scimone A."/>
            <person name="Thane N."/>
            <person name="Henke J."/>
            <person name="Wang T."/>
            <person name="Ruppert J."/>
            <person name="Shah N."/>
            <person name="Rotter K."/>
            <person name="Hodges J."/>
            <person name="Ingenthron E."/>
            <person name="Cordes M."/>
            <person name="Kohlberg S."/>
            <person name="Sgro J."/>
            <person name="Delgado B."/>
            <person name="Mead K."/>
            <person name="Chinwalla A."/>
            <person name="Leonard S."/>
            <person name="Crouse K."/>
            <person name="Collura K."/>
            <person name="Kudrna D."/>
            <person name="Currie J."/>
            <person name="He R."/>
            <person name="Angelova A."/>
            <person name="Rajasekar S."/>
            <person name="Mueller T."/>
            <person name="Lomeli R."/>
            <person name="Scara G."/>
            <person name="Ko A."/>
            <person name="Delaney K."/>
            <person name="Wissotski M."/>
            <person name="Lopez G."/>
            <person name="Campos D."/>
            <person name="Braidotti M."/>
            <person name="Ashley E."/>
            <person name="Golser W."/>
            <person name="Kim H."/>
            <person name="Lee S."/>
            <person name="Lin J."/>
            <person name="Dujmic Z."/>
            <person name="Kim W."/>
            <person name="Talag J."/>
            <person name="Zuccolo A."/>
            <person name="Fan C."/>
            <person name="Sebastian A."/>
            <person name="Kramer M."/>
            <person name="Spiegel L."/>
            <person name="Nascimento L."/>
            <person name="Zutavern T."/>
            <person name="Miller B."/>
            <person name="Ambroise C."/>
            <person name="Muller S."/>
            <person name="Spooner W."/>
            <person name="Narechania A."/>
            <person name="Ren L."/>
            <person name="Wei S."/>
            <person name="Kumari S."/>
            <person name="Faga B."/>
            <person name="Levy M.J."/>
            <person name="McMahan L."/>
            <person name="Van Buren P."/>
            <person name="Vaughn M.W."/>
            <person name="Ying K."/>
            <person name="Yeh C.-T."/>
            <person name="Emrich S.J."/>
            <person name="Jia Y."/>
            <person name="Kalyanaraman A."/>
            <person name="Hsia A.-P."/>
            <person name="Barbazuk W.B."/>
            <person name="Baucom R.S."/>
            <person name="Brutnell T.P."/>
            <person name="Carpita N.C."/>
            <person name="Chaparro C."/>
            <person name="Chia J.-M."/>
            <person name="Deragon J.-M."/>
            <person name="Estill J.C."/>
            <person name="Fu Y."/>
            <person name="Jeddeloh J.A."/>
            <person name="Han Y."/>
            <person name="Lee H."/>
            <person name="Li P."/>
            <person name="Lisch D.R."/>
            <person name="Liu S."/>
            <person name="Liu Z."/>
            <person name="Nagel D.H."/>
            <person name="McCann M.C."/>
            <person name="SanMiguel P."/>
            <person name="Myers A.M."/>
            <person name="Nettleton D."/>
            <person name="Nguyen J."/>
            <person name="Penning B.W."/>
            <person name="Ponnala L."/>
            <person name="Schneider K.L."/>
            <person name="Schwartz D.C."/>
            <person name="Sharma A."/>
            <person name="Soderlund C."/>
            <person name="Springer N.M."/>
            <person name="Sun Q."/>
            <person name="Wang H."/>
            <person name="Waterman M."/>
            <person name="Westerman R."/>
            <person name="Wolfgruber T.K."/>
            <person name="Yang L."/>
            <person name="Yu Y."/>
            <person name="Zhang L."/>
            <person name="Zhou S."/>
            <person name="Zhu Q."/>
            <person name="Bennetzen J.L."/>
            <person name="Dawe R.K."/>
            <person name="Jiang J."/>
            <person name="Jiang N."/>
            <person name="Presting G.G."/>
            <person name="Wessler S.R."/>
            <person name="Aluru S."/>
            <person name="Martienssen R.A."/>
            <person name="Clifton S.W."/>
            <person name="McCombie W.R."/>
            <person name="Wing R.A."/>
            <person name="Wilson R.K."/>
        </authorList>
    </citation>
    <scope>NUCLEOTIDE SEQUENCE [LARGE SCALE GENOMIC DNA]</scope>
    <source>
        <strain evidence="4">cv. B73</strain>
    </source>
</reference>
<keyword evidence="2" id="KW-0812">Transmembrane</keyword>
<accession>A0A804UKM0</accession>
<dbReference type="Gramene" id="Zm00001eb403410_T001">
    <property type="protein sequence ID" value="Zm00001eb403410_P001"/>
    <property type="gene ID" value="Zm00001eb403410"/>
</dbReference>
<protein>
    <submittedName>
        <fullName evidence="3">Uncharacterized protein</fullName>
    </submittedName>
</protein>
<dbReference type="Proteomes" id="UP000007305">
    <property type="component" value="Chromosome 9"/>
</dbReference>
<proteinExistence type="predicted"/>
<sequence>MQILIEPPSPTPTQASERSTWIYTAAPMQEPKFFRDKRTRVSCQSSHWGGPVCPCPTLLLAPARWGLGASPERVPEDGPVAARLVPAEQGALPGGVPARGHDAVAHPGQRRAEEDERHAEGDPRRHVHLRHRLQVVEHREQPHAQRQRKPHRRAHPPHHPVRHHLRDRRVTLLLLVLIFLLFFFFFFLRRRLLLLLLLLPVAPPPALPRPPDRDDLGLRRGLLVAPAVPVPAGKEWPRAAARSGGGAGSEAEDDGSGAAAEEAGVGTRWGERHLHGKSQITCCENRSSYL</sequence>
<reference evidence="3" key="2">
    <citation type="submission" date="2019-07" db="EMBL/GenBank/DDBJ databases">
        <authorList>
            <person name="Seetharam A."/>
            <person name="Woodhouse M."/>
            <person name="Cannon E."/>
        </authorList>
    </citation>
    <scope>NUCLEOTIDE SEQUENCE [LARGE SCALE GENOMIC DNA]</scope>
    <source>
        <strain evidence="3">cv. B73</strain>
    </source>
</reference>
<keyword evidence="2" id="KW-1133">Transmembrane helix</keyword>
<evidence type="ECO:0000256" key="1">
    <source>
        <dbReference type="SAM" id="MobiDB-lite"/>
    </source>
</evidence>
<organism evidence="3 4">
    <name type="scientific">Zea mays</name>
    <name type="common">Maize</name>
    <dbReference type="NCBI Taxonomy" id="4577"/>
    <lineage>
        <taxon>Eukaryota</taxon>
        <taxon>Viridiplantae</taxon>
        <taxon>Streptophyta</taxon>
        <taxon>Embryophyta</taxon>
        <taxon>Tracheophyta</taxon>
        <taxon>Spermatophyta</taxon>
        <taxon>Magnoliopsida</taxon>
        <taxon>Liliopsida</taxon>
        <taxon>Poales</taxon>
        <taxon>Poaceae</taxon>
        <taxon>PACMAD clade</taxon>
        <taxon>Panicoideae</taxon>
        <taxon>Andropogonodae</taxon>
        <taxon>Andropogoneae</taxon>
        <taxon>Tripsacinae</taxon>
        <taxon>Zea</taxon>
    </lineage>
</organism>
<dbReference type="InParanoid" id="A0A804UKM0"/>
<feature type="region of interest" description="Disordered" evidence="1">
    <location>
        <begin position="139"/>
        <end position="162"/>
    </location>
</feature>
<dbReference type="EnsemblPlants" id="Zm00001eb403410_T001">
    <property type="protein sequence ID" value="Zm00001eb403410_P001"/>
    <property type="gene ID" value="Zm00001eb403410"/>
</dbReference>
<name>A0A804UKM0_MAIZE</name>
<feature type="compositionally biased region" description="Basic and acidic residues" evidence="1">
    <location>
        <begin position="99"/>
        <end position="124"/>
    </location>
</feature>
<dbReference type="FunCoup" id="A0A804UKM0">
    <property type="interactions" value="473"/>
</dbReference>
<evidence type="ECO:0000256" key="2">
    <source>
        <dbReference type="SAM" id="Phobius"/>
    </source>
</evidence>
<reference evidence="3" key="3">
    <citation type="submission" date="2021-05" db="UniProtKB">
        <authorList>
            <consortium name="EnsemblPlants"/>
        </authorList>
    </citation>
    <scope>IDENTIFICATION</scope>
    <source>
        <strain evidence="3">cv. B73</strain>
    </source>
</reference>
<feature type="region of interest" description="Disordered" evidence="1">
    <location>
        <begin position="90"/>
        <end position="124"/>
    </location>
</feature>
<keyword evidence="2" id="KW-0472">Membrane</keyword>
<evidence type="ECO:0000313" key="4">
    <source>
        <dbReference type="Proteomes" id="UP000007305"/>
    </source>
</evidence>
<dbReference type="AlphaFoldDB" id="A0A804UKM0"/>
<feature type="compositionally biased region" description="Basic residues" evidence="1">
    <location>
        <begin position="145"/>
        <end position="162"/>
    </location>
</feature>